<protein>
    <submittedName>
        <fullName evidence="1">Uncharacterized protein</fullName>
    </submittedName>
</protein>
<keyword evidence="2" id="KW-1185">Reference proteome</keyword>
<proteinExistence type="predicted"/>
<accession>A0ABC8V1D7</accession>
<dbReference type="Proteomes" id="UP001642360">
    <property type="component" value="Unassembled WGS sequence"/>
</dbReference>
<reference evidence="1 2" key="1">
    <citation type="submission" date="2024-02" db="EMBL/GenBank/DDBJ databases">
        <authorList>
            <person name="Vignale AGUSTIN F."/>
            <person name="Sosa J E."/>
            <person name="Modenutti C."/>
        </authorList>
    </citation>
    <scope>NUCLEOTIDE SEQUENCE [LARGE SCALE GENOMIC DNA]</scope>
</reference>
<sequence length="113" mass="12467">MGRCLVSTTGDSARFCQIPRLMQSLHHPKQSIPKGFSSNSQPLRGFQNGFCRTLSFSIKPTRTLCTKAVLSERQFSRVGAESTGPIPSSQLLEVVETAAKTGAKEWKEKRLNV</sequence>
<evidence type="ECO:0000313" key="2">
    <source>
        <dbReference type="Proteomes" id="UP001642360"/>
    </source>
</evidence>
<comment type="caution">
    <text evidence="1">The sequence shown here is derived from an EMBL/GenBank/DDBJ whole genome shotgun (WGS) entry which is preliminary data.</text>
</comment>
<organism evidence="1 2">
    <name type="scientific">Ilex paraguariensis</name>
    <name type="common">yerba mate</name>
    <dbReference type="NCBI Taxonomy" id="185542"/>
    <lineage>
        <taxon>Eukaryota</taxon>
        <taxon>Viridiplantae</taxon>
        <taxon>Streptophyta</taxon>
        <taxon>Embryophyta</taxon>
        <taxon>Tracheophyta</taxon>
        <taxon>Spermatophyta</taxon>
        <taxon>Magnoliopsida</taxon>
        <taxon>eudicotyledons</taxon>
        <taxon>Gunneridae</taxon>
        <taxon>Pentapetalae</taxon>
        <taxon>asterids</taxon>
        <taxon>campanulids</taxon>
        <taxon>Aquifoliales</taxon>
        <taxon>Aquifoliaceae</taxon>
        <taxon>Ilex</taxon>
    </lineage>
</organism>
<dbReference type="EMBL" id="CAUOFW020009835">
    <property type="protein sequence ID" value="CAK9187148.1"/>
    <property type="molecule type" value="Genomic_DNA"/>
</dbReference>
<gene>
    <name evidence="1" type="ORF">ILEXP_LOCUS57655</name>
</gene>
<evidence type="ECO:0000313" key="1">
    <source>
        <dbReference type="EMBL" id="CAK9187148.1"/>
    </source>
</evidence>
<name>A0ABC8V1D7_9AQUA</name>
<dbReference type="AlphaFoldDB" id="A0ABC8V1D7"/>